<keyword evidence="1" id="KW-0732">Signal</keyword>
<accession>A0A7X6GXJ0</accession>
<dbReference type="GO" id="GO:0004222">
    <property type="term" value="F:metalloendopeptidase activity"/>
    <property type="evidence" value="ECO:0007669"/>
    <property type="project" value="TreeGrafter"/>
</dbReference>
<proteinExistence type="predicted"/>
<dbReference type="EMBL" id="JAAZQQ010000002">
    <property type="protein sequence ID" value="NKX44237.1"/>
    <property type="molecule type" value="Genomic_DNA"/>
</dbReference>
<dbReference type="InterPro" id="IPR050570">
    <property type="entry name" value="Cell_wall_metabolism_enzyme"/>
</dbReference>
<dbReference type="Proteomes" id="UP000526408">
    <property type="component" value="Unassembled WGS sequence"/>
</dbReference>
<dbReference type="PANTHER" id="PTHR21666">
    <property type="entry name" value="PEPTIDASE-RELATED"/>
    <property type="match status" value="1"/>
</dbReference>
<dbReference type="AlphaFoldDB" id="A0A7X6GXJ0"/>
<dbReference type="InterPro" id="IPR011055">
    <property type="entry name" value="Dup_hybrid_motif"/>
</dbReference>
<feature type="signal peptide" evidence="1">
    <location>
        <begin position="1"/>
        <end position="31"/>
    </location>
</feature>
<feature type="chain" id="PRO_5030535752" evidence="1">
    <location>
        <begin position="32"/>
        <end position="332"/>
    </location>
</feature>
<gene>
    <name evidence="3" type="ORF">HCU73_06505</name>
</gene>
<name>A0A7X6GXJ0_9RHOB</name>
<comment type="caution">
    <text evidence="3">The sequence shown here is derived from an EMBL/GenBank/DDBJ whole genome shotgun (WGS) entry which is preliminary data.</text>
</comment>
<dbReference type="InterPro" id="IPR016047">
    <property type="entry name" value="M23ase_b-sheet_dom"/>
</dbReference>
<organism evidence="3 4">
    <name type="scientific">Roseicyclus persicicus</name>
    <dbReference type="NCBI Taxonomy" id="2650661"/>
    <lineage>
        <taxon>Bacteria</taxon>
        <taxon>Pseudomonadati</taxon>
        <taxon>Pseudomonadota</taxon>
        <taxon>Alphaproteobacteria</taxon>
        <taxon>Rhodobacterales</taxon>
        <taxon>Roseobacteraceae</taxon>
        <taxon>Roseicyclus</taxon>
    </lineage>
</organism>
<dbReference type="CDD" id="cd12797">
    <property type="entry name" value="M23_peptidase"/>
    <property type="match status" value="1"/>
</dbReference>
<feature type="domain" description="M23ase beta-sheet core" evidence="2">
    <location>
        <begin position="76"/>
        <end position="189"/>
    </location>
</feature>
<evidence type="ECO:0000313" key="3">
    <source>
        <dbReference type="EMBL" id="NKX44237.1"/>
    </source>
</evidence>
<dbReference type="Gene3D" id="2.70.70.10">
    <property type="entry name" value="Glucose Permease (Domain IIA)"/>
    <property type="match status" value="1"/>
</dbReference>
<evidence type="ECO:0000259" key="2">
    <source>
        <dbReference type="Pfam" id="PF01551"/>
    </source>
</evidence>
<dbReference type="Pfam" id="PF01551">
    <property type="entry name" value="Peptidase_M23"/>
    <property type="match status" value="1"/>
</dbReference>
<evidence type="ECO:0000313" key="4">
    <source>
        <dbReference type="Proteomes" id="UP000526408"/>
    </source>
</evidence>
<keyword evidence="4" id="KW-1185">Reference proteome</keyword>
<dbReference type="PANTHER" id="PTHR21666:SF270">
    <property type="entry name" value="MUREIN HYDROLASE ACTIVATOR ENVC"/>
    <property type="match status" value="1"/>
</dbReference>
<dbReference type="SUPFAM" id="SSF51261">
    <property type="entry name" value="Duplicated hybrid motif"/>
    <property type="match status" value="1"/>
</dbReference>
<reference evidence="3 4" key="1">
    <citation type="submission" date="2020-04" db="EMBL/GenBank/DDBJ databases">
        <authorList>
            <person name="Yoon J."/>
        </authorList>
    </citation>
    <scope>NUCLEOTIDE SEQUENCE [LARGE SCALE GENOMIC DNA]</scope>
    <source>
        <strain evidence="3 4">KMU-115</strain>
    </source>
</reference>
<evidence type="ECO:0000256" key="1">
    <source>
        <dbReference type="SAM" id="SignalP"/>
    </source>
</evidence>
<sequence length="332" mass="33812">MSDTRTRPGPARCRALSVLAGAVALALPALAQDAPRLAFPVDCTLGETCFLQQFVDRDPGPSARAFDCGPQSYDGHEGTDIRLADMAALAEGVAVLAAADGVVRAFRDGVPDGGTAAAPEGQGCGNGVVVDHAGGWQTQYCHLLEGSIAVAEGQAVAPGDVLGLIGYSGTTEFPHLEFLLRHEGRVVDPFDPSDPASCGGAAPALWADPVPNPGGGILSVGFSTGIPGLDTIAAGAAGTGAIPAGAEALVVWAFVHGGRAGDVVALRILDADGAEVHAQDAVLERTQAQLFRASGRRTPQGGWAPGLYRGEARLIRDGQEVDRGTTVVAITR</sequence>
<protein>
    <submittedName>
        <fullName evidence="3">M23 family metallopeptidase</fullName>
    </submittedName>
</protein>